<dbReference type="InterPro" id="IPR050748">
    <property type="entry name" value="Glycosyltrans_8_dom-fam"/>
</dbReference>
<evidence type="ECO:0000256" key="1">
    <source>
        <dbReference type="ARBA" id="ARBA00022676"/>
    </source>
</evidence>
<keyword evidence="1" id="KW-0328">Glycosyltransferase</keyword>
<dbReference type="PANTHER" id="PTHR13778:SF47">
    <property type="entry name" value="LIPOPOLYSACCHARIDE 1,3-GALACTOSYLTRANSFERASE"/>
    <property type="match status" value="1"/>
</dbReference>
<evidence type="ECO:0000313" key="4">
    <source>
        <dbReference type="EMBL" id="UWN57153.1"/>
    </source>
</evidence>
<accession>A0ABY5UZV8</accession>
<gene>
    <name evidence="4" type="ORF">NQ491_11000</name>
</gene>
<reference evidence="4" key="1">
    <citation type="journal article" date="2022" name="Cell">
        <title>Design, construction, and in vivo augmentation of a complex gut microbiome.</title>
        <authorList>
            <person name="Cheng A.G."/>
            <person name="Ho P.Y."/>
            <person name="Aranda-Diaz A."/>
            <person name="Jain S."/>
            <person name="Yu F.B."/>
            <person name="Meng X."/>
            <person name="Wang M."/>
            <person name="Iakiviak M."/>
            <person name="Nagashima K."/>
            <person name="Zhao A."/>
            <person name="Murugkar P."/>
            <person name="Patil A."/>
            <person name="Atabakhsh K."/>
            <person name="Weakley A."/>
            <person name="Yan J."/>
            <person name="Brumbaugh A.R."/>
            <person name="Higginbottom S."/>
            <person name="Dimas A."/>
            <person name="Shiver A.L."/>
            <person name="Deutschbauer A."/>
            <person name="Neff N."/>
            <person name="Sonnenburg J.L."/>
            <person name="Huang K.C."/>
            <person name="Fischbach M.A."/>
        </authorList>
    </citation>
    <scope>NUCLEOTIDE SEQUENCE</scope>
    <source>
        <strain evidence="4">AP11</strain>
    </source>
</reference>
<dbReference type="Proteomes" id="UP001059295">
    <property type="component" value="Chromosome"/>
</dbReference>
<dbReference type="SUPFAM" id="SSF53448">
    <property type="entry name" value="Nucleotide-diphospho-sugar transferases"/>
    <property type="match status" value="1"/>
</dbReference>
<dbReference type="PANTHER" id="PTHR13778">
    <property type="entry name" value="GLYCOSYLTRANSFERASE 8 DOMAIN-CONTAINING PROTEIN"/>
    <property type="match status" value="1"/>
</dbReference>
<keyword evidence="3" id="KW-0479">Metal-binding</keyword>
<dbReference type="Gene3D" id="3.90.550.10">
    <property type="entry name" value="Spore Coat Polysaccharide Biosynthesis Protein SpsA, Chain A"/>
    <property type="match status" value="1"/>
</dbReference>
<dbReference type="RefSeq" id="WP_019245484.1">
    <property type="nucleotide sequence ID" value="NZ_CAPH01000009.1"/>
</dbReference>
<keyword evidence="2" id="KW-0808">Transferase</keyword>
<dbReference type="EMBL" id="CP102294">
    <property type="protein sequence ID" value="UWN57153.1"/>
    <property type="molecule type" value="Genomic_DNA"/>
</dbReference>
<protein>
    <submittedName>
        <fullName evidence="4">Glycosyltransferase family 8 protein</fullName>
    </submittedName>
</protein>
<dbReference type="CDD" id="cd04194">
    <property type="entry name" value="GT8_A4GalT_like"/>
    <property type="match status" value="1"/>
</dbReference>
<sequence length="334" mass="39072">MTIILSFNDSYAPHAATVMASIIAHASDKIDFAVLHASLSEEIQTVLTEYFKNQVRSLKFYKIDPSFIAQVSSIQAAPHLLHVETYLRLFAAIVLKDEVVLHIDCDTVVLGDILPIMREYDITKPISACNEYDIHYKSVERPYLKKCHQAYDTYINVESNAYRQQKRLGMQGDFHYFNAGVMLMNLEKWREENLTTTVLEYINTHPFLHAADQDALNAVLNGNFGVLHPKWNSHVLMCGIVTNYSDEEPTEATQHPQIVHFTGSVKPWHYMSSHPYKRQYWKYRKNTPWPKRVFPDRNFMNRIRKHIINPLKRISRYMLGPKYVFRIKQMFGHY</sequence>
<evidence type="ECO:0000256" key="2">
    <source>
        <dbReference type="ARBA" id="ARBA00022679"/>
    </source>
</evidence>
<keyword evidence="5" id="KW-1185">Reference proteome</keyword>
<dbReference type="InterPro" id="IPR002495">
    <property type="entry name" value="Glyco_trans_8"/>
</dbReference>
<dbReference type="Pfam" id="PF01501">
    <property type="entry name" value="Glyco_transf_8"/>
    <property type="match status" value="1"/>
</dbReference>
<organism evidence="4 5">
    <name type="scientific">Alistipes ihumii AP11</name>
    <dbReference type="NCBI Taxonomy" id="1211813"/>
    <lineage>
        <taxon>Bacteria</taxon>
        <taxon>Pseudomonadati</taxon>
        <taxon>Bacteroidota</taxon>
        <taxon>Bacteroidia</taxon>
        <taxon>Bacteroidales</taxon>
        <taxon>Rikenellaceae</taxon>
        <taxon>Alistipes</taxon>
    </lineage>
</organism>
<name>A0ABY5UZV8_9BACT</name>
<proteinExistence type="predicted"/>
<evidence type="ECO:0000313" key="5">
    <source>
        <dbReference type="Proteomes" id="UP001059295"/>
    </source>
</evidence>
<dbReference type="InterPro" id="IPR029044">
    <property type="entry name" value="Nucleotide-diphossugar_trans"/>
</dbReference>
<evidence type="ECO:0000256" key="3">
    <source>
        <dbReference type="ARBA" id="ARBA00022723"/>
    </source>
</evidence>
<dbReference type="GeneID" id="82892268"/>